<feature type="domain" description="Aminoglycoside phosphotransferase" evidence="1">
    <location>
        <begin position="155"/>
        <end position="230"/>
    </location>
</feature>
<evidence type="ECO:0000313" key="2">
    <source>
        <dbReference type="EMBL" id="CAA9377185.1"/>
    </source>
</evidence>
<organism evidence="2">
    <name type="scientific">uncultured Nocardioidaceae bacterium</name>
    <dbReference type="NCBI Taxonomy" id="253824"/>
    <lineage>
        <taxon>Bacteria</taxon>
        <taxon>Bacillati</taxon>
        <taxon>Actinomycetota</taxon>
        <taxon>Actinomycetes</taxon>
        <taxon>Propionibacteriales</taxon>
        <taxon>Nocardioidaceae</taxon>
        <taxon>environmental samples</taxon>
    </lineage>
</organism>
<dbReference type="InterPro" id="IPR002575">
    <property type="entry name" value="Aminoglycoside_PTrfase"/>
</dbReference>
<dbReference type="EMBL" id="CADCUL010000135">
    <property type="protein sequence ID" value="CAA9377185.1"/>
    <property type="molecule type" value="Genomic_DNA"/>
</dbReference>
<dbReference type="Gene3D" id="3.90.1200.10">
    <property type="match status" value="1"/>
</dbReference>
<sequence>MRGSGEGARRRSDTRLPRRVVRAAAALGVPADAITGLGGATGQSWACDDRILRIGGATDLAGEVGAMTAAASAVPVPQVLDRAEFTDDEGRGWASLLLTRLPGRPALEATDLSLREARRIGQVCGRLHMLLEQVEPPRDMRRVAGASPGDDRTAAQDRLLHLDLHPLNVLVDSNGAVSGVIDWANAAAGPPVLDRARTWSIMVLDPATLPLRKDPRFAALLEGWAGVAGWAQLSAAARTWACEYMLDDLAARHPADRLDRVREELARIRAIS</sequence>
<dbReference type="SUPFAM" id="SSF56112">
    <property type="entry name" value="Protein kinase-like (PK-like)"/>
    <property type="match status" value="1"/>
</dbReference>
<dbReference type="PANTHER" id="PTHR21310">
    <property type="entry name" value="AMINOGLYCOSIDE PHOSPHOTRANSFERASE-RELATED-RELATED"/>
    <property type="match status" value="1"/>
</dbReference>
<accession>A0A6J4N4G0</accession>
<dbReference type="InterPro" id="IPR011009">
    <property type="entry name" value="Kinase-like_dom_sf"/>
</dbReference>
<reference evidence="2" key="1">
    <citation type="submission" date="2020-02" db="EMBL/GenBank/DDBJ databases">
        <authorList>
            <person name="Meier V. D."/>
        </authorList>
    </citation>
    <scope>NUCLEOTIDE SEQUENCE</scope>
    <source>
        <strain evidence="2">AVDCRST_MAG21</strain>
    </source>
</reference>
<proteinExistence type="predicted"/>
<feature type="domain" description="Aminoglycoside phosphotransferase" evidence="1">
    <location>
        <begin position="57"/>
        <end position="142"/>
    </location>
</feature>
<name>A0A6J4N4G0_9ACTN</name>
<dbReference type="AlphaFoldDB" id="A0A6J4N4G0"/>
<dbReference type="Pfam" id="PF01636">
    <property type="entry name" value="APH"/>
    <property type="match status" value="2"/>
</dbReference>
<evidence type="ECO:0000259" key="1">
    <source>
        <dbReference type="Pfam" id="PF01636"/>
    </source>
</evidence>
<protein>
    <recommendedName>
        <fullName evidence="1">Aminoglycoside phosphotransferase domain-containing protein</fullName>
    </recommendedName>
</protein>
<gene>
    <name evidence="2" type="ORF">AVDCRST_MAG21-1350</name>
</gene>
<dbReference type="InterPro" id="IPR051678">
    <property type="entry name" value="AGP_Transferase"/>
</dbReference>